<feature type="transmembrane region" description="Helical" evidence="6">
    <location>
        <begin position="202"/>
        <end position="221"/>
    </location>
</feature>
<dbReference type="Proteomes" id="UP000636709">
    <property type="component" value="Unassembled WGS sequence"/>
</dbReference>
<keyword evidence="8" id="KW-1185">Reference proteome</keyword>
<dbReference type="GO" id="GO:0022857">
    <property type="term" value="F:transmembrane transporter activity"/>
    <property type="evidence" value="ECO:0007669"/>
    <property type="project" value="InterPro"/>
</dbReference>
<protein>
    <recommendedName>
        <fullName evidence="9">Protein NRT1/ PTR FAMILY 5.8</fullName>
    </recommendedName>
</protein>
<dbReference type="PANTHER" id="PTHR11654">
    <property type="entry name" value="OLIGOPEPTIDE TRANSPORTER-RELATED"/>
    <property type="match status" value="1"/>
</dbReference>
<dbReference type="Gene3D" id="1.20.1250.20">
    <property type="entry name" value="MFS general substrate transporter like domains"/>
    <property type="match status" value="1"/>
</dbReference>
<dbReference type="InterPro" id="IPR000109">
    <property type="entry name" value="POT_fam"/>
</dbReference>
<dbReference type="OrthoDB" id="8904098at2759"/>
<evidence type="ECO:0000256" key="2">
    <source>
        <dbReference type="ARBA" id="ARBA00005982"/>
    </source>
</evidence>
<feature type="transmembrane region" description="Helical" evidence="6">
    <location>
        <begin position="329"/>
        <end position="350"/>
    </location>
</feature>
<evidence type="ECO:0000256" key="5">
    <source>
        <dbReference type="ARBA" id="ARBA00023136"/>
    </source>
</evidence>
<feature type="transmembrane region" description="Helical" evidence="6">
    <location>
        <begin position="227"/>
        <end position="248"/>
    </location>
</feature>
<evidence type="ECO:0000256" key="6">
    <source>
        <dbReference type="SAM" id="Phobius"/>
    </source>
</evidence>
<organism evidence="7 8">
    <name type="scientific">Digitaria exilis</name>
    <dbReference type="NCBI Taxonomy" id="1010633"/>
    <lineage>
        <taxon>Eukaryota</taxon>
        <taxon>Viridiplantae</taxon>
        <taxon>Streptophyta</taxon>
        <taxon>Embryophyta</taxon>
        <taxon>Tracheophyta</taxon>
        <taxon>Spermatophyta</taxon>
        <taxon>Magnoliopsida</taxon>
        <taxon>Liliopsida</taxon>
        <taxon>Poales</taxon>
        <taxon>Poaceae</taxon>
        <taxon>PACMAD clade</taxon>
        <taxon>Panicoideae</taxon>
        <taxon>Panicodae</taxon>
        <taxon>Paniceae</taxon>
        <taxon>Anthephorinae</taxon>
        <taxon>Digitaria</taxon>
    </lineage>
</organism>
<evidence type="ECO:0000256" key="1">
    <source>
        <dbReference type="ARBA" id="ARBA00004141"/>
    </source>
</evidence>
<dbReference type="GO" id="GO:0016020">
    <property type="term" value="C:membrane"/>
    <property type="evidence" value="ECO:0007669"/>
    <property type="project" value="UniProtKB-SubCell"/>
</dbReference>
<dbReference type="InterPro" id="IPR036259">
    <property type="entry name" value="MFS_trans_sf"/>
</dbReference>
<reference evidence="7" key="1">
    <citation type="submission" date="2020-07" db="EMBL/GenBank/DDBJ databases">
        <title>Genome sequence and genetic diversity analysis of an under-domesticated orphan crop, white fonio (Digitaria exilis).</title>
        <authorList>
            <person name="Bennetzen J.L."/>
            <person name="Chen S."/>
            <person name="Ma X."/>
            <person name="Wang X."/>
            <person name="Yssel A.E.J."/>
            <person name="Chaluvadi S.R."/>
            <person name="Johnson M."/>
            <person name="Gangashetty P."/>
            <person name="Hamidou F."/>
            <person name="Sanogo M.D."/>
            <person name="Zwaenepoel A."/>
            <person name="Wallace J."/>
            <person name="Van De Peer Y."/>
            <person name="Van Deynze A."/>
        </authorList>
    </citation>
    <scope>NUCLEOTIDE SEQUENCE</scope>
    <source>
        <tissue evidence="7">Leaves</tissue>
    </source>
</reference>
<evidence type="ECO:0000313" key="8">
    <source>
        <dbReference type="Proteomes" id="UP000636709"/>
    </source>
</evidence>
<feature type="transmembrane region" description="Helical" evidence="6">
    <location>
        <begin position="119"/>
        <end position="140"/>
    </location>
</feature>
<gene>
    <name evidence="7" type="ORF">HU200_005474</name>
</gene>
<feature type="transmembrane region" description="Helical" evidence="6">
    <location>
        <begin position="413"/>
        <end position="434"/>
    </location>
</feature>
<feature type="transmembrane region" description="Helical" evidence="6">
    <location>
        <begin position="89"/>
        <end position="107"/>
    </location>
</feature>
<comment type="subcellular location">
    <subcellularLocation>
        <location evidence="1">Membrane</location>
        <topology evidence="1">Multi-pass membrane protein</topology>
    </subcellularLocation>
</comment>
<proteinExistence type="inferred from homology"/>
<keyword evidence="5 6" id="KW-0472">Membrane</keyword>
<evidence type="ECO:0000313" key="7">
    <source>
        <dbReference type="EMBL" id="KAF8772517.1"/>
    </source>
</evidence>
<dbReference type="EMBL" id="JACEFO010000375">
    <property type="protein sequence ID" value="KAF8772517.1"/>
    <property type="molecule type" value="Genomic_DNA"/>
</dbReference>
<keyword evidence="4 6" id="KW-1133">Transmembrane helix</keyword>
<comment type="similarity">
    <text evidence="2">Belongs to the major facilitator superfamily. Proton-dependent oligopeptide transporter (POT/PTR) (TC 2.A.17) family.</text>
</comment>
<feature type="transmembrane region" description="Helical" evidence="6">
    <location>
        <begin position="370"/>
        <end position="393"/>
    </location>
</feature>
<keyword evidence="3 6" id="KW-0812">Transmembrane</keyword>
<dbReference type="AlphaFoldDB" id="A0A835KSQ3"/>
<feature type="transmembrane region" description="Helical" evidence="6">
    <location>
        <begin position="546"/>
        <end position="565"/>
    </location>
</feature>
<dbReference type="SUPFAM" id="SSF103473">
    <property type="entry name" value="MFS general substrate transporter"/>
    <property type="match status" value="1"/>
</dbReference>
<evidence type="ECO:0000256" key="3">
    <source>
        <dbReference type="ARBA" id="ARBA00022692"/>
    </source>
</evidence>
<feature type="transmembrane region" description="Helical" evidence="6">
    <location>
        <begin position="37"/>
        <end position="53"/>
    </location>
</feature>
<name>A0A835KSQ3_9POAL</name>
<evidence type="ECO:0008006" key="9">
    <source>
        <dbReference type="Google" id="ProtNLM"/>
    </source>
</evidence>
<sequence length="577" mass="62437">MPEERSAAKATLSLPCVLVIVMAGVERFANKGVGSNLVTYLTGVVGMSTAAAAKSVITWNGVSFMLPLVSAILADSYWDRYSTIAVSSLLYVLVSLDSARLLISSAISHPGETSTVLVLYFPLMTLLLQGMVALSACALLRTRMPRYTFFVPLYLTCLGQGGYQPSLQAFGADQLAIGDDEETDSGLTAEEKGKVKGMFFRWWYFGMCSGSLLGNSIMSYIQDNFGWGLGFTIPTAVMALSVVAFFCCTPLYKHTQPKGGAGSRTSSSSCSILKVVKSFIASRKISLQSRDEERNGNGDAISELELQEKPLKAEPGASKESQEEATPSVAKIILGLLPIWAILLVFAVIFQQPTTFFTKQGMLMNHTIGAFVIPPAMLQSSITISIILLVPMYDRVIIPMINAITRSTDGITVLQRIGVGMVFSVLAMVIAALVESWRLRVSAGATAGAGEEEAAAAARLSIFWLLPQYVLLGVSDVFTVVGMQEFFYTQVPATMRTIGIGLYLSVFGVGGFLGAFMITALEMATARPGNKRGWFSDDPRESHLDNFYWFLALLCFVSFVIFTHLSKFYSGKDASGN</sequence>
<dbReference type="Pfam" id="PF00854">
    <property type="entry name" value="PTR2"/>
    <property type="match status" value="1"/>
</dbReference>
<feature type="transmembrane region" description="Helical" evidence="6">
    <location>
        <begin position="500"/>
        <end position="526"/>
    </location>
</feature>
<comment type="caution">
    <text evidence="7">The sequence shown here is derived from an EMBL/GenBank/DDBJ whole genome shotgun (WGS) entry which is preliminary data.</text>
</comment>
<accession>A0A835KSQ3</accession>
<feature type="transmembrane region" description="Helical" evidence="6">
    <location>
        <begin position="469"/>
        <end position="488"/>
    </location>
</feature>
<evidence type="ECO:0000256" key="4">
    <source>
        <dbReference type="ARBA" id="ARBA00022989"/>
    </source>
</evidence>
<feature type="transmembrane region" description="Helical" evidence="6">
    <location>
        <begin position="59"/>
        <end position="77"/>
    </location>
</feature>